<dbReference type="GO" id="GO:0032259">
    <property type="term" value="P:methylation"/>
    <property type="evidence" value="ECO:0007669"/>
    <property type="project" value="UniProtKB-KW"/>
</dbReference>
<evidence type="ECO:0000313" key="4">
    <source>
        <dbReference type="Proteomes" id="UP001055200"/>
    </source>
</evidence>
<proteinExistence type="predicted"/>
<keyword evidence="3" id="KW-0489">Methyltransferase</keyword>
<dbReference type="PANTHER" id="PTHR43861">
    <property type="entry name" value="TRANS-ACONITATE 2-METHYLTRANSFERASE-RELATED"/>
    <property type="match status" value="1"/>
</dbReference>
<evidence type="ECO:0000313" key="3">
    <source>
        <dbReference type="EMBL" id="ULN52215.1"/>
    </source>
</evidence>
<feature type="domain" description="Methyltransferase" evidence="2">
    <location>
        <begin position="44"/>
        <end position="137"/>
    </location>
</feature>
<dbReference type="Proteomes" id="UP001055200">
    <property type="component" value="Chromosome"/>
</dbReference>
<name>A0ABY3U0U6_9MYCO</name>
<sequence>MSDPTEEPRAFWEQFYGEKDRTWSGRVNPRLVEEAGELTPGRALDLGCGEGADAVWLAERGWQVVAVDISATALQRARDLADDRNVGSRIRLERHDFAESFPDGSFDLVSAQFLHSPVELDRTAILRRAADAVAAGGMLLIVDHAAAPPWVHDDHEHHFETPEQVLAALAPDPARWQRVRADTSERAGFSPDGDPVTLADNVIVLRRTG</sequence>
<dbReference type="Pfam" id="PF13649">
    <property type="entry name" value="Methyltransf_25"/>
    <property type="match status" value="1"/>
</dbReference>
<accession>A0ABY3U0U6</accession>
<gene>
    <name evidence="3" type="ORF">MIU77_15380</name>
</gene>
<evidence type="ECO:0000256" key="1">
    <source>
        <dbReference type="ARBA" id="ARBA00022679"/>
    </source>
</evidence>
<dbReference type="SUPFAM" id="SSF53335">
    <property type="entry name" value="S-adenosyl-L-methionine-dependent methyltransferases"/>
    <property type="match status" value="1"/>
</dbReference>
<dbReference type="Gene3D" id="3.40.50.150">
    <property type="entry name" value="Vaccinia Virus protein VP39"/>
    <property type="match status" value="1"/>
</dbReference>
<dbReference type="EMBL" id="CP092365">
    <property type="protein sequence ID" value="ULN52215.1"/>
    <property type="molecule type" value="Genomic_DNA"/>
</dbReference>
<keyword evidence="1" id="KW-0808">Transferase</keyword>
<dbReference type="CDD" id="cd02440">
    <property type="entry name" value="AdoMet_MTases"/>
    <property type="match status" value="1"/>
</dbReference>
<protein>
    <submittedName>
        <fullName evidence="3">Class I SAM-dependent methyltransferase</fullName>
    </submittedName>
</protein>
<dbReference type="InterPro" id="IPR041698">
    <property type="entry name" value="Methyltransf_25"/>
</dbReference>
<evidence type="ECO:0000259" key="2">
    <source>
        <dbReference type="Pfam" id="PF13649"/>
    </source>
</evidence>
<organism evidence="3 4">
    <name type="scientific">Mycolicibacillus parakoreensis</name>
    <dbReference type="NCBI Taxonomy" id="1069221"/>
    <lineage>
        <taxon>Bacteria</taxon>
        <taxon>Bacillati</taxon>
        <taxon>Actinomycetota</taxon>
        <taxon>Actinomycetes</taxon>
        <taxon>Mycobacteriales</taxon>
        <taxon>Mycobacteriaceae</taxon>
        <taxon>Mycolicibacillus</taxon>
    </lineage>
</organism>
<dbReference type="RefSeq" id="WP_240170489.1">
    <property type="nucleotide sequence ID" value="NZ_CP092365.1"/>
</dbReference>
<reference evidence="3" key="1">
    <citation type="submission" date="2022-08" db="EMBL/GenBank/DDBJ databases">
        <title>Complete genome sequence of 14 non-tuberculosis mycobacteria type-strains.</title>
        <authorList>
            <person name="Igarashi Y."/>
            <person name="Osugi A."/>
            <person name="Mitarai S."/>
        </authorList>
    </citation>
    <scope>NUCLEOTIDE SEQUENCE</scope>
    <source>
        <strain evidence="3">DSM 45575</strain>
    </source>
</reference>
<dbReference type="InterPro" id="IPR029063">
    <property type="entry name" value="SAM-dependent_MTases_sf"/>
</dbReference>
<dbReference type="GO" id="GO:0008168">
    <property type="term" value="F:methyltransferase activity"/>
    <property type="evidence" value="ECO:0007669"/>
    <property type="project" value="UniProtKB-KW"/>
</dbReference>
<keyword evidence="4" id="KW-1185">Reference proteome</keyword>